<comment type="caution">
    <text evidence="3">The sequence shown here is derived from an EMBL/GenBank/DDBJ whole genome shotgun (WGS) entry which is preliminary data.</text>
</comment>
<evidence type="ECO:0000313" key="3">
    <source>
        <dbReference type="EMBL" id="OGN09436.1"/>
    </source>
</evidence>
<sequence>MEKDKFVLVLRGGANSGIFGCGIGTGIIKLGLYDHIEAVYSVSCGGFNGAYLAARQDSIGYLNYTEELTRNFINLRNIFSLLRRSIYQNKQGDTFGNVIDINYAVKVVREGPFRLDINAVSRCQFPIYLSVWNLDERRVEFIDLRTSVDPFQILKATSCILPYFWSHVSVNGYKYIEPYLNDSFSFDRITRVCKDKKIVVVFNDRFQHFDLLSYVLAALEGFVARRYSPRIRLLDPIRNKRKFNRDLKLCLESENVLVIKPPQDLVSPICTDKLKLLQLYQWGIEAAGQIPEFLERRA</sequence>
<evidence type="ECO:0000256" key="1">
    <source>
        <dbReference type="ARBA" id="ARBA00023098"/>
    </source>
</evidence>
<dbReference type="InterPro" id="IPR016035">
    <property type="entry name" value="Acyl_Trfase/lysoPLipase"/>
</dbReference>
<dbReference type="AlphaFoldDB" id="A0A1F8FB01"/>
<evidence type="ECO:0000313" key="4">
    <source>
        <dbReference type="Proteomes" id="UP000177167"/>
    </source>
</evidence>
<dbReference type="SUPFAM" id="SSF52151">
    <property type="entry name" value="FabD/lysophospholipase-like"/>
    <property type="match status" value="1"/>
</dbReference>
<proteinExistence type="predicted"/>
<gene>
    <name evidence="3" type="ORF">A3J46_01375</name>
</gene>
<reference evidence="3 4" key="1">
    <citation type="journal article" date="2016" name="Nat. Commun.">
        <title>Thousands of microbial genomes shed light on interconnected biogeochemical processes in an aquifer system.</title>
        <authorList>
            <person name="Anantharaman K."/>
            <person name="Brown C.T."/>
            <person name="Hug L.A."/>
            <person name="Sharon I."/>
            <person name="Castelle C.J."/>
            <person name="Probst A.J."/>
            <person name="Thomas B.C."/>
            <person name="Singh A."/>
            <person name="Wilkins M.J."/>
            <person name="Karaoz U."/>
            <person name="Brodie E.L."/>
            <person name="Williams K.H."/>
            <person name="Hubbard S.S."/>
            <person name="Banfield J.F."/>
        </authorList>
    </citation>
    <scope>NUCLEOTIDE SEQUENCE [LARGE SCALE GENOMIC DNA]</scope>
</reference>
<protein>
    <recommendedName>
        <fullName evidence="2">PNPLA domain-containing protein</fullName>
    </recommendedName>
</protein>
<dbReference type="Gene3D" id="3.40.1090.10">
    <property type="entry name" value="Cytosolic phospholipase A2 catalytic domain"/>
    <property type="match status" value="1"/>
</dbReference>
<organism evidence="3 4">
    <name type="scientific">Candidatus Yanofskybacteria bacterium RIFCSPHIGHO2_02_FULL_41_11</name>
    <dbReference type="NCBI Taxonomy" id="1802675"/>
    <lineage>
        <taxon>Bacteria</taxon>
        <taxon>Candidatus Yanofskyibacteriota</taxon>
    </lineage>
</organism>
<dbReference type="Proteomes" id="UP000177167">
    <property type="component" value="Unassembled WGS sequence"/>
</dbReference>
<name>A0A1F8FB01_9BACT</name>
<dbReference type="GO" id="GO:0006629">
    <property type="term" value="P:lipid metabolic process"/>
    <property type="evidence" value="ECO:0007669"/>
    <property type="project" value="UniProtKB-KW"/>
</dbReference>
<dbReference type="Pfam" id="PF01734">
    <property type="entry name" value="Patatin"/>
    <property type="match status" value="1"/>
</dbReference>
<accession>A0A1F8FB01</accession>
<evidence type="ECO:0000259" key="2">
    <source>
        <dbReference type="Pfam" id="PF01734"/>
    </source>
</evidence>
<dbReference type="InterPro" id="IPR002641">
    <property type="entry name" value="PNPLA_dom"/>
</dbReference>
<keyword evidence="1" id="KW-0443">Lipid metabolism</keyword>
<feature type="domain" description="PNPLA" evidence="2">
    <location>
        <begin position="8"/>
        <end position="177"/>
    </location>
</feature>
<dbReference type="EMBL" id="MGJP01000036">
    <property type="protein sequence ID" value="OGN09436.1"/>
    <property type="molecule type" value="Genomic_DNA"/>
</dbReference>